<dbReference type="InterPro" id="IPR032675">
    <property type="entry name" value="LRR_dom_sf"/>
</dbReference>
<gene>
    <name evidence="7" type="primary">LOC115739690</name>
</gene>
<dbReference type="Gene3D" id="1.10.10.10">
    <property type="entry name" value="Winged helix-like DNA-binding domain superfamily/Winged helix DNA-binding domain"/>
    <property type="match status" value="1"/>
</dbReference>
<evidence type="ECO:0000256" key="1">
    <source>
        <dbReference type="ARBA" id="ARBA00022737"/>
    </source>
</evidence>
<feature type="domain" description="Disease resistance protein winged helix" evidence="4">
    <location>
        <begin position="190"/>
        <end position="262"/>
    </location>
</feature>
<dbReference type="PANTHER" id="PTHR47186:SF54">
    <property type="entry name" value="DISEASE RESISTANCE RPP13-LIKE PROTEIN 4"/>
    <property type="match status" value="1"/>
</dbReference>
<proteinExistence type="predicted"/>
<name>A0A8B8P1R7_9MYRT</name>
<protein>
    <submittedName>
        <fullName evidence="7">Disease resistance RPP13-like protein 4</fullName>
    </submittedName>
</protein>
<evidence type="ECO:0000259" key="4">
    <source>
        <dbReference type="Pfam" id="PF23559"/>
    </source>
</evidence>
<dbReference type="PANTHER" id="PTHR47186">
    <property type="entry name" value="LEUCINE-RICH REPEAT-CONTAINING PROTEIN 57"/>
    <property type="match status" value="1"/>
</dbReference>
<feature type="region of interest" description="Disordered" evidence="3">
    <location>
        <begin position="23"/>
        <end position="54"/>
    </location>
</feature>
<feature type="region of interest" description="Disordered" evidence="3">
    <location>
        <begin position="508"/>
        <end position="545"/>
    </location>
</feature>
<keyword evidence="6" id="KW-1185">Reference proteome</keyword>
<dbReference type="AlphaFoldDB" id="A0A8B8P1R7"/>
<dbReference type="Proteomes" id="UP000827889">
    <property type="component" value="Chromosome 9"/>
</dbReference>
<dbReference type="GeneID" id="115739690"/>
<dbReference type="Pfam" id="PF23559">
    <property type="entry name" value="WHD_DRP"/>
    <property type="match status" value="1"/>
</dbReference>
<dbReference type="RefSeq" id="XP_030528772.1">
    <property type="nucleotide sequence ID" value="XM_030672912.1"/>
</dbReference>
<dbReference type="Gene3D" id="3.80.10.10">
    <property type="entry name" value="Ribonuclease Inhibitor"/>
    <property type="match status" value="1"/>
</dbReference>
<dbReference type="InterPro" id="IPR036388">
    <property type="entry name" value="WH-like_DNA-bd_sf"/>
</dbReference>
<dbReference type="InterPro" id="IPR055414">
    <property type="entry name" value="LRR_R13L4/SHOC2-like"/>
</dbReference>
<dbReference type="OrthoDB" id="1110401at2759"/>
<dbReference type="Pfam" id="PF23598">
    <property type="entry name" value="LRR_14"/>
    <property type="match status" value="1"/>
</dbReference>
<dbReference type="KEGG" id="rarg:115739690"/>
<sequence length="659" mass="74839">MDSDDNRSESLFDEANSIYKINDVSVGGSVNNDGRRSDRDNISKDQVRGPDGWPPEVTKLHEKIQSHLSHFKLILELWRRRADELASEVSSMMDAKILAPHKTLQDKLQEMELEISSLKLKLPAPPNLLKAKSSTPGLPKVAADSKSGQMFPKLQDRFKMSTSRTAQGVRQLYDGLDDKSKNRLLCLTAFPEKAVIKKRVLINWWVGEGFLVPDSNQSMDIEKAAENFFKELGEKGFIMLVHKKGKRRSPVPNSCQLHPFMRRVLITLAKEANFLDFDSQGNATPTYSQCTRACLVEGGQLSKPMLVSGARKLQILFNMNEQFLDLKLDSFTSCKVVHLGRWVVSPDHNIDVDDAPSLLRGIGAMKSLRYLSLQGLAKIAKLPASICQLYELTILDLRACQRLEKLPEEIGSLEKLAYLDFSECYMISHMPKSLRDLRQLQVLKGFVLYQDGKQNEESCVLSDLASMPKLWKLSLRLDKADELGDKHKEDLSKLPELKSLTITWIQAPKKSSSSPRGTEGNSKRCLKSSKKHKKSDNSWSRGEPSSEPFLGKLMKLDLRGYPRPSLPKWLTRAEAKNLEKLYIRGGNLAKLDCDSCLSDPWLVRFLRLKFLPNCEIEWLDLRAHFPSLVYLEKFQCPKLQFFPCDGYGVWMNPHAKEEE</sequence>
<dbReference type="InterPro" id="IPR058922">
    <property type="entry name" value="WHD_DRP"/>
</dbReference>
<feature type="domain" description="Disease resistance R13L4/SHOC-2-like LRR" evidence="5">
    <location>
        <begin position="321"/>
        <end position="592"/>
    </location>
</feature>
<evidence type="ECO:0000313" key="7">
    <source>
        <dbReference type="RefSeq" id="XP_030528772.1"/>
    </source>
</evidence>
<evidence type="ECO:0000259" key="5">
    <source>
        <dbReference type="Pfam" id="PF23598"/>
    </source>
</evidence>
<evidence type="ECO:0000256" key="3">
    <source>
        <dbReference type="SAM" id="MobiDB-lite"/>
    </source>
</evidence>
<evidence type="ECO:0000256" key="2">
    <source>
        <dbReference type="ARBA" id="ARBA00022821"/>
    </source>
</evidence>
<dbReference type="SUPFAM" id="SSF52047">
    <property type="entry name" value="RNI-like"/>
    <property type="match status" value="1"/>
</dbReference>
<evidence type="ECO:0000313" key="6">
    <source>
        <dbReference type="Proteomes" id="UP000827889"/>
    </source>
</evidence>
<keyword evidence="1" id="KW-0677">Repeat</keyword>
<dbReference type="GO" id="GO:0006952">
    <property type="term" value="P:defense response"/>
    <property type="evidence" value="ECO:0007669"/>
    <property type="project" value="UniProtKB-KW"/>
</dbReference>
<keyword evidence="2" id="KW-0611">Plant defense</keyword>
<reference evidence="7" key="1">
    <citation type="submission" date="2025-08" db="UniProtKB">
        <authorList>
            <consortium name="RefSeq"/>
        </authorList>
    </citation>
    <scope>IDENTIFICATION</scope>
    <source>
        <tissue evidence="7">Leaf</tissue>
    </source>
</reference>
<organism evidence="6 7">
    <name type="scientific">Rhodamnia argentea</name>
    <dbReference type="NCBI Taxonomy" id="178133"/>
    <lineage>
        <taxon>Eukaryota</taxon>
        <taxon>Viridiplantae</taxon>
        <taxon>Streptophyta</taxon>
        <taxon>Embryophyta</taxon>
        <taxon>Tracheophyta</taxon>
        <taxon>Spermatophyta</taxon>
        <taxon>Magnoliopsida</taxon>
        <taxon>eudicotyledons</taxon>
        <taxon>Gunneridae</taxon>
        <taxon>Pentapetalae</taxon>
        <taxon>rosids</taxon>
        <taxon>malvids</taxon>
        <taxon>Myrtales</taxon>
        <taxon>Myrtaceae</taxon>
        <taxon>Myrtoideae</taxon>
        <taxon>Myrteae</taxon>
        <taxon>Australasian group</taxon>
        <taxon>Rhodamnia</taxon>
    </lineage>
</organism>
<feature type="compositionally biased region" description="Polar residues" evidence="3">
    <location>
        <begin position="508"/>
        <end position="520"/>
    </location>
</feature>
<feature type="compositionally biased region" description="Basic and acidic residues" evidence="3">
    <location>
        <begin position="33"/>
        <end position="48"/>
    </location>
</feature>
<accession>A0A8B8P1R7</accession>
<feature type="compositionally biased region" description="Basic residues" evidence="3">
    <location>
        <begin position="524"/>
        <end position="534"/>
    </location>
</feature>